<dbReference type="EMBL" id="VWOJ01000002">
    <property type="protein sequence ID" value="KAA5803871.1"/>
    <property type="molecule type" value="Genomic_DNA"/>
</dbReference>
<name>A0A5M6ZNS0_9PROT</name>
<feature type="domain" description="BLUF" evidence="1">
    <location>
        <begin position="8"/>
        <end position="103"/>
    </location>
</feature>
<evidence type="ECO:0000259" key="1">
    <source>
        <dbReference type="PROSITE" id="PS50925"/>
    </source>
</evidence>
<keyword evidence="3" id="KW-1185">Reference proteome</keyword>
<evidence type="ECO:0000313" key="2">
    <source>
        <dbReference type="EMBL" id="KAA5803871.1"/>
    </source>
</evidence>
<accession>A0A5M6ZNS0</accession>
<proteinExistence type="predicted"/>
<dbReference type="InterPro" id="IPR036046">
    <property type="entry name" value="Acylphosphatase-like_dom_sf"/>
</dbReference>
<dbReference type="SUPFAM" id="SSF54975">
    <property type="entry name" value="Acylphosphatase/BLUF domain-like"/>
    <property type="match status" value="1"/>
</dbReference>
<dbReference type="GO" id="GO:0071949">
    <property type="term" value="F:FAD binding"/>
    <property type="evidence" value="ECO:0007669"/>
    <property type="project" value="InterPro"/>
</dbReference>
<gene>
    <name evidence="2" type="ORF">F1654_08720</name>
</gene>
<dbReference type="SMART" id="SM01034">
    <property type="entry name" value="BLUF"/>
    <property type="match status" value="1"/>
</dbReference>
<reference evidence="2 3" key="1">
    <citation type="submission" date="2019-09" db="EMBL/GenBank/DDBJ databases">
        <authorList>
            <person name="Kevbrin V."/>
            <person name="Grouzdev D.S."/>
        </authorList>
    </citation>
    <scope>NUCLEOTIDE SEQUENCE [LARGE SCALE GENOMIC DNA]</scope>
    <source>
        <strain evidence="2 3">G-192</strain>
    </source>
</reference>
<organism evidence="2 3">
    <name type="scientific">Alkalicaulis satelles</name>
    <dbReference type="NCBI Taxonomy" id="2609175"/>
    <lineage>
        <taxon>Bacteria</taxon>
        <taxon>Pseudomonadati</taxon>
        <taxon>Pseudomonadota</taxon>
        <taxon>Alphaproteobacteria</taxon>
        <taxon>Maricaulales</taxon>
        <taxon>Maricaulaceae</taxon>
        <taxon>Alkalicaulis</taxon>
    </lineage>
</organism>
<dbReference type="RefSeq" id="WP_150023139.1">
    <property type="nucleotide sequence ID" value="NZ_VWOJ01000002.1"/>
</dbReference>
<protein>
    <submittedName>
        <fullName evidence="2">BLUF domain-containing protein</fullName>
    </submittedName>
</protein>
<comment type="caution">
    <text evidence="2">The sequence shown here is derived from an EMBL/GenBank/DDBJ whole genome shotgun (WGS) entry which is preliminary data.</text>
</comment>
<dbReference type="Pfam" id="PF04940">
    <property type="entry name" value="BLUF"/>
    <property type="match status" value="1"/>
</dbReference>
<dbReference type="Proteomes" id="UP000325122">
    <property type="component" value="Unassembled WGS sequence"/>
</dbReference>
<dbReference type="GO" id="GO:0009882">
    <property type="term" value="F:blue light photoreceptor activity"/>
    <property type="evidence" value="ECO:0007669"/>
    <property type="project" value="InterPro"/>
</dbReference>
<dbReference type="AlphaFoldDB" id="A0A5M6ZNS0"/>
<dbReference type="PROSITE" id="PS50925">
    <property type="entry name" value="BLUF"/>
    <property type="match status" value="1"/>
</dbReference>
<dbReference type="InterPro" id="IPR007024">
    <property type="entry name" value="BLUF_domain"/>
</dbReference>
<evidence type="ECO:0000313" key="3">
    <source>
        <dbReference type="Proteomes" id="UP000325122"/>
    </source>
</evidence>
<dbReference type="Gene3D" id="3.30.70.100">
    <property type="match status" value="1"/>
</dbReference>
<sequence length="164" mass="17806">MSQENGDLLRVVYLSTSLISRSPGAFRAEMASILEACARRNPRLGVTGVLIYERGRFVQLLEGPAEAVDALLDDIETDVRHGLFKILWRTRASRRLFENWSMAFMDAADAPALPDAATPWERASPVQLAARLAFAGKHLSVLSVPVSPASPAVNTADRPGSAYA</sequence>